<comment type="caution">
    <text evidence="2">The sequence shown here is derived from an EMBL/GenBank/DDBJ whole genome shotgun (WGS) entry which is preliminary data.</text>
</comment>
<gene>
    <name evidence="2" type="ORF">WG78_01375</name>
</gene>
<evidence type="ECO:0000313" key="3">
    <source>
        <dbReference type="Proteomes" id="UP000037939"/>
    </source>
</evidence>
<feature type="transmembrane region" description="Helical" evidence="1">
    <location>
        <begin position="112"/>
        <end position="134"/>
    </location>
</feature>
<feature type="transmembrane region" description="Helical" evidence="1">
    <location>
        <begin position="9"/>
        <end position="27"/>
    </location>
</feature>
<sequence>MAYRKTHRVLFTFHMAAIAGLVVAMAPTELPEFFRIILPGLFCSVLLVGNMARHILKLAFKRVAKHFWQILLRIGLCVVVWWIFWLLLRVGFHALSAQGVDLSLAGSLTASIWAAYGLTSAAITLLALACTPAARGTLAHLRGRPKGMLAH</sequence>
<evidence type="ECO:0000256" key="1">
    <source>
        <dbReference type="SAM" id="Phobius"/>
    </source>
</evidence>
<feature type="transmembrane region" description="Helical" evidence="1">
    <location>
        <begin position="33"/>
        <end position="49"/>
    </location>
</feature>
<keyword evidence="1" id="KW-1133">Transmembrane helix</keyword>
<keyword evidence="3" id="KW-1185">Reference proteome</keyword>
<proteinExistence type="predicted"/>
<dbReference type="STRING" id="857265.WG78_01375"/>
<dbReference type="Proteomes" id="UP000037939">
    <property type="component" value="Unassembled WGS sequence"/>
</dbReference>
<name>A0A0N0XL86_9NEIS</name>
<dbReference type="EMBL" id="LAQT01000001">
    <property type="protein sequence ID" value="KPC55267.1"/>
    <property type="molecule type" value="Genomic_DNA"/>
</dbReference>
<dbReference type="RefSeq" id="WP_053935984.1">
    <property type="nucleotide sequence ID" value="NZ_LAQT01000001.1"/>
</dbReference>
<evidence type="ECO:0000313" key="2">
    <source>
        <dbReference type="EMBL" id="KPC55267.1"/>
    </source>
</evidence>
<protein>
    <recommendedName>
        <fullName evidence="4">Transmembrane protein</fullName>
    </recommendedName>
</protein>
<organism evidence="2 3">
    <name type="scientific">Amantichitinum ursilacus</name>
    <dbReference type="NCBI Taxonomy" id="857265"/>
    <lineage>
        <taxon>Bacteria</taxon>
        <taxon>Pseudomonadati</taxon>
        <taxon>Pseudomonadota</taxon>
        <taxon>Betaproteobacteria</taxon>
        <taxon>Neisseriales</taxon>
        <taxon>Chitinibacteraceae</taxon>
        <taxon>Amantichitinum</taxon>
    </lineage>
</organism>
<keyword evidence="1" id="KW-0812">Transmembrane</keyword>
<feature type="transmembrane region" description="Helical" evidence="1">
    <location>
        <begin position="70"/>
        <end position="92"/>
    </location>
</feature>
<evidence type="ECO:0008006" key="4">
    <source>
        <dbReference type="Google" id="ProtNLM"/>
    </source>
</evidence>
<accession>A0A0N0XL86</accession>
<reference evidence="2 3" key="1">
    <citation type="submission" date="2015-07" db="EMBL/GenBank/DDBJ databases">
        <title>Draft genome sequence of the Amantichitinum ursilacus IGB-41, a new chitin-degrading bacterium.</title>
        <authorList>
            <person name="Kirstahler P."/>
            <person name="Guenther M."/>
            <person name="Grumaz C."/>
            <person name="Rupp S."/>
            <person name="Zibek S."/>
            <person name="Sohn K."/>
        </authorList>
    </citation>
    <scope>NUCLEOTIDE SEQUENCE [LARGE SCALE GENOMIC DNA]</scope>
    <source>
        <strain evidence="2 3">IGB-41</strain>
    </source>
</reference>
<dbReference type="AlphaFoldDB" id="A0A0N0XL86"/>
<keyword evidence="1" id="KW-0472">Membrane</keyword>